<feature type="region of interest" description="Disordered" evidence="2">
    <location>
        <begin position="500"/>
        <end position="569"/>
    </location>
</feature>
<dbReference type="AlphaFoldDB" id="M7N7P5"/>
<accession>M7N7P5</accession>
<dbReference type="Pfam" id="PF13100">
    <property type="entry name" value="OstA_2"/>
    <property type="match status" value="1"/>
</dbReference>
<dbReference type="EMBL" id="AODQ01000031">
    <property type="protein sequence ID" value="EMR03246.1"/>
    <property type="molecule type" value="Genomic_DNA"/>
</dbReference>
<evidence type="ECO:0000256" key="1">
    <source>
        <dbReference type="ARBA" id="ARBA00022729"/>
    </source>
</evidence>
<proteinExistence type="predicted"/>
<protein>
    <submittedName>
        <fullName evidence="6">Organic solvent tolerance protein OstA</fullName>
    </submittedName>
</protein>
<feature type="domain" description="Organic solvent tolerance-like N-terminal" evidence="4">
    <location>
        <begin position="295"/>
        <end position="375"/>
    </location>
</feature>
<dbReference type="PANTHER" id="PTHR36504:SF1">
    <property type="entry name" value="LIPOPOLYSACCHARIDE EXPORT SYSTEM PROTEIN LPTA"/>
    <property type="match status" value="1"/>
</dbReference>
<dbReference type="GO" id="GO:0009279">
    <property type="term" value="C:cell outer membrane"/>
    <property type="evidence" value="ECO:0007669"/>
    <property type="project" value="TreeGrafter"/>
</dbReference>
<evidence type="ECO:0000313" key="6">
    <source>
        <dbReference type="EMBL" id="EMR03246.1"/>
    </source>
</evidence>
<feature type="compositionally biased region" description="Basic and acidic residues" evidence="2">
    <location>
        <begin position="541"/>
        <end position="555"/>
    </location>
</feature>
<feature type="domain" description="Organic solvent tolerance-like N-terminal" evidence="5">
    <location>
        <begin position="41"/>
        <end position="182"/>
    </location>
</feature>
<dbReference type="eggNOG" id="COG1452">
    <property type="taxonomic scope" value="Bacteria"/>
</dbReference>
<dbReference type="PANTHER" id="PTHR36504">
    <property type="entry name" value="LIPOPOLYSACCHARIDE EXPORT SYSTEM PROTEIN LPTA"/>
    <property type="match status" value="1"/>
</dbReference>
<dbReference type="GO" id="GO:0017089">
    <property type="term" value="F:glycolipid transfer activity"/>
    <property type="evidence" value="ECO:0007669"/>
    <property type="project" value="TreeGrafter"/>
</dbReference>
<dbReference type="OrthoDB" id="9805931at2"/>
<dbReference type="Gene3D" id="2.60.450.10">
    <property type="entry name" value="Lipopolysaccharide (LPS) transport protein A like domain"/>
    <property type="match status" value="3"/>
</dbReference>
<keyword evidence="1 3" id="KW-0732">Signal</keyword>
<dbReference type="RefSeq" id="WP_009195036.1">
    <property type="nucleotide sequence ID" value="NZ_AODQ01000031.1"/>
</dbReference>
<evidence type="ECO:0000256" key="3">
    <source>
        <dbReference type="SAM" id="SignalP"/>
    </source>
</evidence>
<feature type="signal peptide" evidence="3">
    <location>
        <begin position="1"/>
        <end position="25"/>
    </location>
</feature>
<dbReference type="STRING" id="1279009.ADICEAN_01639"/>
<dbReference type="GO" id="GO:0030288">
    <property type="term" value="C:outer membrane-bounded periplasmic space"/>
    <property type="evidence" value="ECO:0007669"/>
    <property type="project" value="TreeGrafter"/>
</dbReference>
<keyword evidence="7" id="KW-1185">Reference proteome</keyword>
<feature type="chain" id="PRO_5004081988" evidence="3">
    <location>
        <begin position="26"/>
        <end position="569"/>
    </location>
</feature>
<dbReference type="InterPro" id="IPR005653">
    <property type="entry name" value="OstA-like_N"/>
</dbReference>
<evidence type="ECO:0000313" key="7">
    <source>
        <dbReference type="Proteomes" id="UP000011910"/>
    </source>
</evidence>
<reference evidence="6 7" key="1">
    <citation type="journal article" date="2013" name="Genome Announc.">
        <title>Draft Genome Sequence of Cesiribacter andamanensis Strain AMV16T, Isolated from a Soil Sample from a Mud Volcano in the Andaman Islands, India.</title>
        <authorList>
            <person name="Shivaji S."/>
            <person name="Ara S."/>
            <person name="Begum Z."/>
            <person name="Srinivas T.N."/>
            <person name="Singh A."/>
            <person name="Kumar Pinnaka A."/>
        </authorList>
    </citation>
    <scope>NUCLEOTIDE SEQUENCE [LARGE SCALE GENOMIC DNA]</scope>
    <source>
        <strain evidence="6 7">AMV16</strain>
    </source>
</reference>
<comment type="caution">
    <text evidence="6">The sequence shown here is derived from an EMBL/GenBank/DDBJ whole genome shotgun (WGS) entry which is preliminary data.</text>
</comment>
<gene>
    <name evidence="6" type="ORF">ADICEAN_01639</name>
</gene>
<dbReference type="GO" id="GO:0015920">
    <property type="term" value="P:lipopolysaccharide transport"/>
    <property type="evidence" value="ECO:0007669"/>
    <property type="project" value="TreeGrafter"/>
</dbReference>
<evidence type="ECO:0000259" key="4">
    <source>
        <dbReference type="Pfam" id="PF03968"/>
    </source>
</evidence>
<evidence type="ECO:0000259" key="5">
    <source>
        <dbReference type="Pfam" id="PF13100"/>
    </source>
</evidence>
<dbReference type="InterPro" id="IPR052037">
    <property type="entry name" value="LPS_export_LptA"/>
</dbReference>
<name>M7N7P5_9BACT</name>
<dbReference type="Pfam" id="PF03968">
    <property type="entry name" value="LptD_N"/>
    <property type="match status" value="1"/>
</dbReference>
<organism evidence="6 7">
    <name type="scientific">Cesiribacter andamanensis AMV16</name>
    <dbReference type="NCBI Taxonomy" id="1279009"/>
    <lineage>
        <taxon>Bacteria</taxon>
        <taxon>Pseudomonadati</taxon>
        <taxon>Bacteroidota</taxon>
        <taxon>Cytophagia</taxon>
        <taxon>Cytophagales</taxon>
        <taxon>Cesiribacteraceae</taxon>
        <taxon>Cesiribacter</taxon>
    </lineage>
</organism>
<feature type="compositionally biased region" description="Low complexity" evidence="2">
    <location>
        <begin position="557"/>
        <end position="569"/>
    </location>
</feature>
<evidence type="ECO:0000256" key="2">
    <source>
        <dbReference type="SAM" id="MobiDB-lite"/>
    </source>
</evidence>
<sequence length="569" mass="63813">MQQLKHACWLLLPLLLLLLASEAQAQQRLRFTADKVIGRRVEGGQVNVLVGNVVIRQPGTTIYADSAQVRRAENQAEAYGRIRVEEGDSITITSKSLVYEGNTGTAFMTRDVVYRDGATVLYTDNLEFNKFTGISSYHSGGRMVNNENTLTSRRGVFNRPANSASFYSKVVLRSPDATIYSDTLHYNTLTGQATFVGFTRVVRADGTVTEGNDGLVYNTQSERGAVLQGFIENEDYIITGTRLGYDRQRELFTAKGNVTMTAKDQQVIILGTEAYYDKKTGITRIWGRPLMKRPVQQDTLFMSADTMMAIEHELEAKKRLLAWGGVKIFKQDLQGVADSMAYRLADSLLFFYRQPVLWNQQNQLTGDTINLQIRNNTVDRMRLLQNGFVISRDTLGDYNQVKGRLITAFFRDDELSQVAVNGNAESIYFVLEETDSVMVQMGMNRITCANMLINFANRQVRQIRFYQQPDATFVPPHELKEPDTRLSGFVWQEERRPSLADVLSRESSAASSPAPVKGAPERSVPSDGTQTKPAVAPRQGQPERTKPLRPTDRKTTPKPSSGKPTPEDQ</sequence>
<dbReference type="Proteomes" id="UP000011910">
    <property type="component" value="Unassembled WGS sequence"/>
</dbReference>